<dbReference type="InterPro" id="IPR036237">
    <property type="entry name" value="Xyl_isomerase-like_sf"/>
</dbReference>
<dbReference type="CDD" id="cd00019">
    <property type="entry name" value="AP2Ec"/>
    <property type="match status" value="1"/>
</dbReference>
<keyword evidence="3" id="KW-1185">Reference proteome</keyword>
<dbReference type="InterPro" id="IPR001719">
    <property type="entry name" value="AP_endonuc_2"/>
</dbReference>
<dbReference type="GO" id="GO:0016853">
    <property type="term" value="F:isomerase activity"/>
    <property type="evidence" value="ECO:0007669"/>
    <property type="project" value="UniProtKB-KW"/>
</dbReference>
<dbReference type="SUPFAM" id="SSF51658">
    <property type="entry name" value="Xylose isomerase-like"/>
    <property type="match status" value="1"/>
</dbReference>
<feature type="domain" description="Xylose isomerase-like TIM barrel" evidence="1">
    <location>
        <begin position="21"/>
        <end position="258"/>
    </location>
</feature>
<dbReference type="GO" id="GO:0003906">
    <property type="term" value="F:DNA-(apurinic or apyrimidinic site) endonuclease activity"/>
    <property type="evidence" value="ECO:0007669"/>
    <property type="project" value="TreeGrafter"/>
</dbReference>
<dbReference type="RefSeq" id="WP_012964695.1">
    <property type="nucleotide sequence ID" value="NC_013849.1"/>
</dbReference>
<dbReference type="OrthoDB" id="33250at2157"/>
<dbReference type="FunFam" id="3.20.20.150:FF:000017">
    <property type="entry name" value="Endonuclease IV related protein"/>
    <property type="match status" value="1"/>
</dbReference>
<evidence type="ECO:0000313" key="2">
    <source>
        <dbReference type="EMBL" id="ADC64348.1"/>
    </source>
</evidence>
<dbReference type="Proteomes" id="UP000002613">
    <property type="component" value="Chromosome"/>
</dbReference>
<evidence type="ECO:0000259" key="1">
    <source>
        <dbReference type="Pfam" id="PF01261"/>
    </source>
</evidence>
<dbReference type="eggNOG" id="arCOG01894">
    <property type="taxonomic scope" value="Archaea"/>
</dbReference>
<reference evidence="2 3" key="2">
    <citation type="journal article" date="2011" name="Stand. Genomic Sci.">
        <title>Complete genome sequence of Ferroglobus placidus AEDII12DO.</title>
        <authorList>
            <person name="Anderson I."/>
            <person name="Risso C."/>
            <person name="Holmes D."/>
            <person name="Lucas S."/>
            <person name="Copeland A."/>
            <person name="Lapidus A."/>
            <person name="Cheng J.F."/>
            <person name="Bruce D."/>
            <person name="Goodwin L."/>
            <person name="Pitluck S."/>
            <person name="Saunders E."/>
            <person name="Brettin T."/>
            <person name="Detter J.C."/>
            <person name="Han C."/>
            <person name="Tapia R."/>
            <person name="Larimer F."/>
            <person name="Land M."/>
            <person name="Hauser L."/>
            <person name="Woyke T."/>
            <person name="Lovley D."/>
            <person name="Kyrpides N."/>
            <person name="Ivanova N."/>
        </authorList>
    </citation>
    <scope>NUCLEOTIDE SEQUENCE [LARGE SCALE GENOMIC DNA]</scope>
    <source>
        <strain evidence="3">DSM 10642 / AEDII12DO</strain>
    </source>
</reference>
<dbReference type="PANTHER" id="PTHR21445">
    <property type="entry name" value="ENDONUCLEASE IV ENDODEOXYRIBONUCLEASE IV"/>
    <property type="match status" value="1"/>
</dbReference>
<keyword evidence="2" id="KW-0413">Isomerase</keyword>
<dbReference type="AlphaFoldDB" id="D3S1P1"/>
<dbReference type="SMART" id="SM00518">
    <property type="entry name" value="AP2Ec"/>
    <property type="match status" value="1"/>
</dbReference>
<gene>
    <name evidence="2" type="ordered locus">Ferp_0161</name>
</gene>
<organism evidence="2 3">
    <name type="scientific">Ferroglobus placidus (strain DSM 10642 / AEDII12DO)</name>
    <dbReference type="NCBI Taxonomy" id="589924"/>
    <lineage>
        <taxon>Archaea</taxon>
        <taxon>Methanobacteriati</taxon>
        <taxon>Methanobacteriota</taxon>
        <taxon>Archaeoglobi</taxon>
        <taxon>Archaeoglobales</taxon>
        <taxon>Archaeoglobaceae</taxon>
        <taxon>Ferroglobus</taxon>
    </lineage>
</organism>
<dbReference type="GeneID" id="8777654"/>
<sequence length="271" mass="30874">MLFGTAGVPNSAKNRSTEGGVERIAELKLDAMEVEFVRGVRMKEEAAKAVREKAEELEVTLSSHAPYFINLNADSEMKVRRSMQNIYATAKISHVLGARNVVFHPGYYLKRPKEEVFERIKSAVIELRKRIEDEGLNVVLRPETSGSVSQFGELDEIIRLCEEAEVLPCIDFSHIHARTQAYNSYEEFCEILEKVESLGKEALKDFHCHVSGIDYDVKGEKKHLNLKESDLKYEELLKALKDFKVKGVVICESPNLEEDALMLKKLYHSLR</sequence>
<accession>D3S1P1</accession>
<dbReference type="InterPro" id="IPR013022">
    <property type="entry name" value="Xyl_isomerase-like_TIM-brl"/>
</dbReference>
<dbReference type="EMBL" id="CP001899">
    <property type="protein sequence ID" value="ADC64348.1"/>
    <property type="molecule type" value="Genomic_DNA"/>
</dbReference>
<dbReference type="PaxDb" id="589924-Ferp_0161"/>
<evidence type="ECO:0000313" key="3">
    <source>
        <dbReference type="Proteomes" id="UP000002613"/>
    </source>
</evidence>
<proteinExistence type="predicted"/>
<dbReference type="GO" id="GO:0003677">
    <property type="term" value="F:DNA binding"/>
    <property type="evidence" value="ECO:0007669"/>
    <property type="project" value="InterPro"/>
</dbReference>
<dbReference type="PANTHER" id="PTHR21445:SF0">
    <property type="entry name" value="APURINIC-APYRIMIDINIC ENDONUCLEASE"/>
    <property type="match status" value="1"/>
</dbReference>
<dbReference type="GO" id="GO:0008270">
    <property type="term" value="F:zinc ion binding"/>
    <property type="evidence" value="ECO:0007669"/>
    <property type="project" value="InterPro"/>
</dbReference>
<name>D3S1P1_FERPA</name>
<dbReference type="HOGENOM" id="CLU_068832_0_0_2"/>
<reference evidence="3" key="1">
    <citation type="submission" date="2010-02" db="EMBL/GenBank/DDBJ databases">
        <title>Complete sequence of Ferroglobus placidus DSM 10642.</title>
        <authorList>
            <consortium name="US DOE Joint Genome Institute"/>
            <person name="Lucas S."/>
            <person name="Copeland A."/>
            <person name="Lapidus A."/>
            <person name="Cheng J.-F."/>
            <person name="Bruce D."/>
            <person name="Goodwin L."/>
            <person name="Pitluck S."/>
            <person name="Saunders E."/>
            <person name="Brettin T."/>
            <person name="Detter J.C."/>
            <person name="Han C."/>
            <person name="Tapia R."/>
            <person name="Larimer F."/>
            <person name="Land M."/>
            <person name="Hauser L."/>
            <person name="Kyrpides N."/>
            <person name="Ivanova N."/>
            <person name="Holmes D."/>
            <person name="Lovley D."/>
            <person name="Kyrpides N."/>
            <person name="Anderson I.J."/>
            <person name="Woyke T."/>
        </authorList>
    </citation>
    <scope>NUCLEOTIDE SEQUENCE [LARGE SCALE GENOMIC DNA]</scope>
    <source>
        <strain evidence="3">DSM 10642 / AEDII12DO</strain>
    </source>
</reference>
<dbReference type="GO" id="GO:0008081">
    <property type="term" value="F:phosphoric diester hydrolase activity"/>
    <property type="evidence" value="ECO:0007669"/>
    <property type="project" value="TreeGrafter"/>
</dbReference>
<protein>
    <submittedName>
        <fullName evidence="2">Xylose isomerase domain protein TIM barrel</fullName>
    </submittedName>
</protein>
<dbReference type="Gene3D" id="3.20.20.150">
    <property type="entry name" value="Divalent-metal-dependent TIM barrel enzymes"/>
    <property type="match status" value="1"/>
</dbReference>
<dbReference type="Pfam" id="PF01261">
    <property type="entry name" value="AP_endonuc_2"/>
    <property type="match status" value="1"/>
</dbReference>
<dbReference type="KEGG" id="fpl:Ferp_0161"/>
<dbReference type="STRING" id="589924.Ferp_0161"/>
<dbReference type="GO" id="GO:0006284">
    <property type="term" value="P:base-excision repair"/>
    <property type="evidence" value="ECO:0007669"/>
    <property type="project" value="TreeGrafter"/>
</dbReference>